<evidence type="ECO:0000256" key="11">
    <source>
        <dbReference type="ARBA" id="ARBA00048679"/>
    </source>
</evidence>
<feature type="region of interest" description="Disordered" evidence="13">
    <location>
        <begin position="545"/>
        <end position="642"/>
    </location>
</feature>
<feature type="region of interest" description="Disordered" evidence="13">
    <location>
        <begin position="382"/>
        <end position="420"/>
    </location>
</feature>
<dbReference type="Gene3D" id="1.10.510.10">
    <property type="entry name" value="Transferase(Phosphotransferase) domain 1"/>
    <property type="match status" value="1"/>
</dbReference>
<evidence type="ECO:0000256" key="7">
    <source>
        <dbReference type="ARBA" id="ARBA00022741"/>
    </source>
</evidence>
<dbReference type="PANTHER" id="PTHR24346">
    <property type="entry name" value="MAP/MICROTUBULE AFFINITY-REGULATING KINASE"/>
    <property type="match status" value="1"/>
</dbReference>
<dbReference type="AlphaFoldDB" id="A8N948"/>
<comment type="caution">
    <text evidence="15">The sequence shown here is derived from an EMBL/GenBank/DDBJ whole genome shotgun (WGS) entry which is preliminary data.</text>
</comment>
<dbReference type="FunFam" id="1.10.510.10:FF:000394">
    <property type="entry name" value="Serine/threonine-protein kinase HSL1"/>
    <property type="match status" value="1"/>
</dbReference>
<evidence type="ECO:0000256" key="12">
    <source>
        <dbReference type="PROSITE-ProRule" id="PRU10141"/>
    </source>
</evidence>
<dbReference type="GeneID" id="6007848"/>
<dbReference type="SMART" id="SM00220">
    <property type="entry name" value="S_TKc"/>
    <property type="match status" value="1"/>
</dbReference>
<evidence type="ECO:0000256" key="4">
    <source>
        <dbReference type="ARBA" id="ARBA00022527"/>
    </source>
</evidence>
<comment type="similarity">
    <text evidence="2">Belongs to the protein kinase superfamily. CAMK Ser/Thr protein kinase family. NIM1 subfamily.</text>
</comment>
<evidence type="ECO:0000256" key="13">
    <source>
        <dbReference type="SAM" id="MobiDB-lite"/>
    </source>
</evidence>
<evidence type="ECO:0000256" key="10">
    <source>
        <dbReference type="ARBA" id="ARBA00047899"/>
    </source>
</evidence>
<dbReference type="InterPro" id="IPR017441">
    <property type="entry name" value="Protein_kinase_ATP_BS"/>
</dbReference>
<sequence length="944" mass="104506">MADPPRTPFSFHSTKTVRDPKSIGLWTVGRTIGKGASGRVRIARHAKTGQYAAIKIISKSTLPPMMSQVSLNRLADVTEHVQLSVEREIVVMKLINHPNIMKLYDVWETSTDLYLVLEYVQGGELFDYLCSKGRLPVHEALLYFQQIISAVDYCHRFNIAHRDLKPENILLDENSNIKIADFGMAAWQSNPDAETLRTSCGSPHYAAPEIINGQPYNGAAADIWSCGIILHALLVGKLPFDDDDCPALLEKILRAKFTMPTDIPASAQNLLGRMLEKDVKKRITMAEIMEHPFFLSQDPPKVDYALPDLESIAQPVPSVSALDPDIFANLRTLWHGTSDAVLIDSLINNERNWQKGIYHLLVDYRSRNPQVYDEDEQAVAKLHKERKRRRQQRKPVQNDGDADDIPPRAAPPTPRSASRHNRLGIDLSFDELLPHAKSSSSSLSERNETSRPTHLQPPPMSTQRSSDSTTSEGTSVSSTTATTTTATSSSLLTPFSPLWETLDLPKLTVPNTQDREMQTFFNHIVTHLNVLQAKTASSEISTWGASSSLGSAASGGGSESGTIKSGRSGLSASSAAVPNARMTSARKTGVDHEDGFFRPSRHSSPRLDSSLIAPIQQKGKGKEKASLHLPEEGDEDDEDSLGEVEGRQQLGASTVEALRYTETQPLSVRSHSRRALYPVTPSRTTNKENEDVPLDAYRSNLTRQALANHAKRNLSTPKAITIVEPQPVSQRKHIRQGSRKPPQTPLSALSPLDNRGVGGLSSSSAYAHGYTSPPPHPSSTATPKRTWIDTVFKPKAPNYTLYSRRGVQETRNECRRLLMDLDLLVSIEENERMGVLKCRSIEIQDPFRVHNVPKAIRFRVEGQRAPYNLVQSGITMSLSFYHEKGSFEAFQDIYHSLRARWDMDKVESVAEGDEDEMEGMTKLASGLSALSTRAIGGRPASQAY</sequence>
<accession>A8N948</accession>
<dbReference type="eggNOG" id="KOG0588">
    <property type="taxonomic scope" value="Eukaryota"/>
</dbReference>
<evidence type="ECO:0000256" key="9">
    <source>
        <dbReference type="ARBA" id="ARBA00022840"/>
    </source>
</evidence>
<evidence type="ECO:0000256" key="5">
    <source>
        <dbReference type="ARBA" id="ARBA00022553"/>
    </source>
</evidence>
<evidence type="ECO:0000313" key="16">
    <source>
        <dbReference type="Proteomes" id="UP000001861"/>
    </source>
</evidence>
<dbReference type="OMA" id="DFGMAVW"/>
<dbReference type="STRING" id="240176.A8N948"/>
<dbReference type="InterPro" id="IPR000719">
    <property type="entry name" value="Prot_kinase_dom"/>
</dbReference>
<dbReference type="EC" id="2.7.11.1" evidence="3"/>
<keyword evidence="4" id="KW-0723">Serine/threonine-protein kinase</keyword>
<evidence type="ECO:0000256" key="1">
    <source>
        <dbReference type="ARBA" id="ARBA00004266"/>
    </source>
</evidence>
<dbReference type="KEGG" id="cci:CC1G_00923"/>
<evidence type="ECO:0000256" key="2">
    <source>
        <dbReference type="ARBA" id="ARBA00010791"/>
    </source>
</evidence>
<dbReference type="InterPro" id="IPR011009">
    <property type="entry name" value="Kinase-like_dom_sf"/>
</dbReference>
<comment type="subcellular location">
    <subcellularLocation>
        <location evidence="1">Bud neck</location>
    </subcellularLocation>
</comment>
<evidence type="ECO:0000313" key="15">
    <source>
        <dbReference type="EMBL" id="EAU90539.1"/>
    </source>
</evidence>
<dbReference type="PROSITE" id="PS50011">
    <property type="entry name" value="PROTEIN_KINASE_DOM"/>
    <property type="match status" value="1"/>
</dbReference>
<keyword evidence="7 12" id="KW-0547">Nucleotide-binding</keyword>
<evidence type="ECO:0000259" key="14">
    <source>
        <dbReference type="PROSITE" id="PS50011"/>
    </source>
</evidence>
<dbReference type="GO" id="GO:0005935">
    <property type="term" value="C:cellular bud neck"/>
    <property type="evidence" value="ECO:0007669"/>
    <property type="project" value="UniProtKB-SubCell"/>
</dbReference>
<name>A8N948_COPC7</name>
<keyword evidence="6" id="KW-0808">Transferase</keyword>
<dbReference type="InParanoid" id="A8N948"/>
<dbReference type="GO" id="GO:0005940">
    <property type="term" value="C:septin ring"/>
    <property type="evidence" value="ECO:0007669"/>
    <property type="project" value="UniProtKB-ARBA"/>
</dbReference>
<dbReference type="VEuPathDB" id="FungiDB:CC1G_00923"/>
<dbReference type="PANTHER" id="PTHR24346:SF110">
    <property type="entry name" value="NON-SPECIFIC SERINE_THREONINE PROTEIN KINASE"/>
    <property type="match status" value="1"/>
</dbReference>
<dbReference type="GO" id="GO:0005524">
    <property type="term" value="F:ATP binding"/>
    <property type="evidence" value="ECO:0007669"/>
    <property type="project" value="UniProtKB-UniRule"/>
</dbReference>
<feature type="region of interest" description="Disordered" evidence="13">
    <location>
        <begin position="435"/>
        <end position="491"/>
    </location>
</feature>
<evidence type="ECO:0000256" key="8">
    <source>
        <dbReference type="ARBA" id="ARBA00022777"/>
    </source>
</evidence>
<keyword evidence="8 15" id="KW-0418">Kinase</keyword>
<comment type="catalytic activity">
    <reaction evidence="10">
        <text>L-threonyl-[protein] + ATP = O-phospho-L-threonyl-[protein] + ADP + H(+)</text>
        <dbReference type="Rhea" id="RHEA:46608"/>
        <dbReference type="Rhea" id="RHEA-COMP:11060"/>
        <dbReference type="Rhea" id="RHEA-COMP:11605"/>
        <dbReference type="ChEBI" id="CHEBI:15378"/>
        <dbReference type="ChEBI" id="CHEBI:30013"/>
        <dbReference type="ChEBI" id="CHEBI:30616"/>
        <dbReference type="ChEBI" id="CHEBI:61977"/>
        <dbReference type="ChEBI" id="CHEBI:456216"/>
        <dbReference type="EC" id="2.7.11.1"/>
    </reaction>
</comment>
<dbReference type="OrthoDB" id="193931at2759"/>
<organism evidence="15 16">
    <name type="scientific">Coprinopsis cinerea (strain Okayama-7 / 130 / ATCC MYA-4618 / FGSC 9003)</name>
    <name type="common">Inky cap fungus</name>
    <name type="synonym">Hormographiella aspergillata</name>
    <dbReference type="NCBI Taxonomy" id="240176"/>
    <lineage>
        <taxon>Eukaryota</taxon>
        <taxon>Fungi</taxon>
        <taxon>Dikarya</taxon>
        <taxon>Basidiomycota</taxon>
        <taxon>Agaricomycotina</taxon>
        <taxon>Agaricomycetes</taxon>
        <taxon>Agaricomycetidae</taxon>
        <taxon>Agaricales</taxon>
        <taxon>Agaricineae</taxon>
        <taxon>Psathyrellaceae</taxon>
        <taxon>Coprinopsis</taxon>
    </lineage>
</organism>
<reference evidence="15 16" key="1">
    <citation type="journal article" date="2010" name="Proc. Natl. Acad. Sci. U.S.A.">
        <title>Insights into evolution of multicellular fungi from the assembled chromosomes of the mushroom Coprinopsis cinerea (Coprinus cinereus).</title>
        <authorList>
            <person name="Stajich J.E."/>
            <person name="Wilke S.K."/>
            <person name="Ahren D."/>
            <person name="Au C.H."/>
            <person name="Birren B.W."/>
            <person name="Borodovsky M."/>
            <person name="Burns C."/>
            <person name="Canback B."/>
            <person name="Casselton L.A."/>
            <person name="Cheng C.K."/>
            <person name="Deng J."/>
            <person name="Dietrich F.S."/>
            <person name="Fargo D.C."/>
            <person name="Farman M.L."/>
            <person name="Gathman A.C."/>
            <person name="Goldberg J."/>
            <person name="Guigo R."/>
            <person name="Hoegger P.J."/>
            <person name="Hooker J.B."/>
            <person name="Huggins A."/>
            <person name="James T.Y."/>
            <person name="Kamada T."/>
            <person name="Kilaru S."/>
            <person name="Kodira C."/>
            <person name="Kues U."/>
            <person name="Kupfer D."/>
            <person name="Kwan H.S."/>
            <person name="Lomsadze A."/>
            <person name="Li W."/>
            <person name="Lilly W.W."/>
            <person name="Ma L.J."/>
            <person name="Mackey A.J."/>
            <person name="Manning G."/>
            <person name="Martin F."/>
            <person name="Muraguchi H."/>
            <person name="Natvig D.O."/>
            <person name="Palmerini H."/>
            <person name="Ramesh M.A."/>
            <person name="Rehmeyer C.J."/>
            <person name="Roe B.A."/>
            <person name="Shenoy N."/>
            <person name="Stanke M."/>
            <person name="Ter-Hovhannisyan V."/>
            <person name="Tunlid A."/>
            <person name="Velagapudi R."/>
            <person name="Vision T.J."/>
            <person name="Zeng Q."/>
            <person name="Zolan M.E."/>
            <person name="Pukkila P.J."/>
        </authorList>
    </citation>
    <scope>NUCLEOTIDE SEQUENCE [LARGE SCALE GENOMIC DNA]</scope>
    <source>
        <strain evidence="16">Okayama-7 / 130 / ATCC MYA-4618 / FGSC 9003</strain>
    </source>
</reference>
<dbReference type="Proteomes" id="UP000001861">
    <property type="component" value="Unassembled WGS sequence"/>
</dbReference>
<keyword evidence="9 12" id="KW-0067">ATP-binding</keyword>
<dbReference type="PROSITE" id="PS00108">
    <property type="entry name" value="PROTEIN_KINASE_ST"/>
    <property type="match status" value="1"/>
</dbReference>
<comment type="catalytic activity">
    <reaction evidence="11">
        <text>L-seryl-[protein] + ATP = O-phospho-L-seryl-[protein] + ADP + H(+)</text>
        <dbReference type="Rhea" id="RHEA:17989"/>
        <dbReference type="Rhea" id="RHEA-COMP:9863"/>
        <dbReference type="Rhea" id="RHEA-COMP:11604"/>
        <dbReference type="ChEBI" id="CHEBI:15378"/>
        <dbReference type="ChEBI" id="CHEBI:29999"/>
        <dbReference type="ChEBI" id="CHEBI:30616"/>
        <dbReference type="ChEBI" id="CHEBI:83421"/>
        <dbReference type="ChEBI" id="CHEBI:456216"/>
        <dbReference type="EC" id="2.7.11.1"/>
    </reaction>
</comment>
<dbReference type="InterPro" id="IPR008271">
    <property type="entry name" value="Ser/Thr_kinase_AS"/>
</dbReference>
<feature type="compositionally biased region" description="Basic and acidic residues" evidence="13">
    <location>
        <begin position="620"/>
        <end position="631"/>
    </location>
</feature>
<proteinExistence type="inferred from homology"/>
<dbReference type="GO" id="GO:0035556">
    <property type="term" value="P:intracellular signal transduction"/>
    <property type="evidence" value="ECO:0007669"/>
    <property type="project" value="TreeGrafter"/>
</dbReference>
<protein>
    <recommendedName>
        <fullName evidence="3">non-specific serine/threonine protein kinase</fullName>
        <ecNumber evidence="3">2.7.11.1</ecNumber>
    </recommendedName>
</protein>
<evidence type="ECO:0000256" key="3">
    <source>
        <dbReference type="ARBA" id="ARBA00012513"/>
    </source>
</evidence>
<feature type="binding site" evidence="12">
    <location>
        <position position="55"/>
    </location>
    <ligand>
        <name>ATP</name>
        <dbReference type="ChEBI" id="CHEBI:30616"/>
    </ligand>
</feature>
<dbReference type="PROSITE" id="PS00107">
    <property type="entry name" value="PROTEIN_KINASE_ATP"/>
    <property type="match status" value="1"/>
</dbReference>
<feature type="compositionally biased region" description="Acidic residues" evidence="13">
    <location>
        <begin position="632"/>
        <end position="642"/>
    </location>
</feature>
<evidence type="ECO:0000256" key="6">
    <source>
        <dbReference type="ARBA" id="ARBA00022679"/>
    </source>
</evidence>
<feature type="compositionally biased region" description="Low complexity" evidence="13">
    <location>
        <begin position="465"/>
        <end position="490"/>
    </location>
</feature>
<dbReference type="EMBL" id="AACS02000007">
    <property type="protein sequence ID" value="EAU90539.1"/>
    <property type="molecule type" value="Genomic_DNA"/>
</dbReference>
<dbReference type="GO" id="GO:0004674">
    <property type="term" value="F:protein serine/threonine kinase activity"/>
    <property type="evidence" value="ECO:0007669"/>
    <property type="project" value="UniProtKB-KW"/>
</dbReference>
<dbReference type="CDD" id="cd14081">
    <property type="entry name" value="STKc_BRSK1_2"/>
    <property type="match status" value="1"/>
</dbReference>
<feature type="region of interest" description="Disordered" evidence="13">
    <location>
        <begin position="710"/>
        <end position="783"/>
    </location>
</feature>
<feature type="domain" description="Protein kinase" evidence="14">
    <location>
        <begin position="26"/>
        <end position="294"/>
    </location>
</feature>
<feature type="compositionally biased region" description="Basic residues" evidence="13">
    <location>
        <begin position="382"/>
        <end position="393"/>
    </location>
</feature>
<dbReference type="Pfam" id="PF00069">
    <property type="entry name" value="Pkinase"/>
    <property type="match status" value="1"/>
</dbReference>
<gene>
    <name evidence="15" type="ORF">CC1G_00923</name>
</gene>
<keyword evidence="16" id="KW-1185">Reference proteome</keyword>
<keyword evidence="5" id="KW-0597">Phosphoprotein</keyword>
<dbReference type="SUPFAM" id="SSF56112">
    <property type="entry name" value="Protein kinase-like (PK-like)"/>
    <property type="match status" value="1"/>
</dbReference>
<dbReference type="RefSeq" id="XP_001831376.1">
    <property type="nucleotide sequence ID" value="XM_001831324.1"/>
</dbReference>